<keyword evidence="3" id="KW-1185">Reference proteome</keyword>
<dbReference type="Proteomes" id="UP000283895">
    <property type="component" value="Unassembled WGS sequence"/>
</dbReference>
<proteinExistence type="predicted"/>
<sequence length="317" mass="35411">MDEKDIWLSEDEDEVDQELESSTSPKNFNLSLNYQGGGQLGGYHVRNKGGEIQRAVVSSFYGGTRKKHAFTVACEAKAMIHGHMSPESTKRATLLVYGFKFISRRATRIKDADINFEFKPLSTPPGSLGPSVCDVRPKGERRMEETIQKEASRLSLAFNIGPSIPGVDAGLTLSGERMKSKDFKYHTTVTGDNPADVEWGGRFHAHFTLAENRSQKTGIPTEFTVVILVERDNDDDFEMFPQIRVTPDFKTMMVSLASSRPRDEPIHFSVKEPAFNELGLRTSIDEDNLGGTDLDSLWDCTMYTLYVKAEPEAEAAR</sequence>
<dbReference type="OrthoDB" id="5030973at2759"/>
<accession>A0A423VD50</accession>
<comment type="caution">
    <text evidence="2">The sequence shown here is derived from an EMBL/GenBank/DDBJ whole genome shotgun (WGS) entry which is preliminary data.</text>
</comment>
<dbReference type="EMBL" id="LKEA01000076">
    <property type="protein sequence ID" value="ROV88762.1"/>
    <property type="molecule type" value="Genomic_DNA"/>
</dbReference>
<gene>
    <name evidence="2" type="ORF">VMCG_10054</name>
</gene>
<evidence type="ECO:0000313" key="3">
    <source>
        <dbReference type="Proteomes" id="UP000283895"/>
    </source>
</evidence>
<protein>
    <submittedName>
        <fullName evidence="2">Uncharacterized protein</fullName>
    </submittedName>
</protein>
<evidence type="ECO:0000256" key="1">
    <source>
        <dbReference type="SAM" id="MobiDB-lite"/>
    </source>
</evidence>
<feature type="region of interest" description="Disordered" evidence="1">
    <location>
        <begin position="1"/>
        <end position="28"/>
    </location>
</feature>
<dbReference type="STRING" id="356882.A0A423VD50"/>
<organism evidence="2 3">
    <name type="scientific">Cytospora schulzeri</name>
    <dbReference type="NCBI Taxonomy" id="448051"/>
    <lineage>
        <taxon>Eukaryota</taxon>
        <taxon>Fungi</taxon>
        <taxon>Dikarya</taxon>
        <taxon>Ascomycota</taxon>
        <taxon>Pezizomycotina</taxon>
        <taxon>Sordariomycetes</taxon>
        <taxon>Sordariomycetidae</taxon>
        <taxon>Diaporthales</taxon>
        <taxon>Cytosporaceae</taxon>
        <taxon>Cytospora</taxon>
    </lineage>
</organism>
<name>A0A423VD50_9PEZI</name>
<reference evidence="2 3" key="1">
    <citation type="submission" date="2015-09" db="EMBL/GenBank/DDBJ databases">
        <title>Host preference determinants of Valsa canker pathogens revealed by comparative genomics.</title>
        <authorList>
            <person name="Yin Z."/>
            <person name="Huang L."/>
        </authorList>
    </citation>
    <scope>NUCLEOTIDE SEQUENCE [LARGE SCALE GENOMIC DNA]</scope>
    <source>
        <strain evidence="2 3">03-1</strain>
    </source>
</reference>
<dbReference type="AlphaFoldDB" id="A0A423VD50"/>
<feature type="compositionally biased region" description="Acidic residues" evidence="1">
    <location>
        <begin position="8"/>
        <end position="19"/>
    </location>
</feature>
<evidence type="ECO:0000313" key="2">
    <source>
        <dbReference type="EMBL" id="ROV88762.1"/>
    </source>
</evidence>